<name>A0ABW2QGY4_9BURK</name>
<comment type="caution">
    <text evidence="2">The sequence shown here is derived from an EMBL/GenBank/DDBJ whole genome shotgun (WGS) entry which is preliminary data.</text>
</comment>
<keyword evidence="1" id="KW-0472">Membrane</keyword>
<dbReference type="Proteomes" id="UP001596501">
    <property type="component" value="Unassembled WGS sequence"/>
</dbReference>
<evidence type="ECO:0000313" key="3">
    <source>
        <dbReference type="Proteomes" id="UP001596501"/>
    </source>
</evidence>
<sequence length="104" mass="11539">MKDVIYLALAAALWWTCFCRATRMNKRNTLRPVRWAFALLTTAATVAIYAPLATAYQPDWVTVLLLAGIGAVQITTSKYWRHGVPDNFRIHPDPSAPKGPPPCA</sequence>
<protein>
    <recommendedName>
        <fullName evidence="4">Holin</fullName>
    </recommendedName>
</protein>
<reference evidence="3" key="1">
    <citation type="journal article" date="2019" name="Int. J. Syst. Evol. Microbiol.">
        <title>The Global Catalogue of Microorganisms (GCM) 10K type strain sequencing project: providing services to taxonomists for standard genome sequencing and annotation.</title>
        <authorList>
            <consortium name="The Broad Institute Genomics Platform"/>
            <consortium name="The Broad Institute Genome Sequencing Center for Infectious Disease"/>
            <person name="Wu L."/>
            <person name="Ma J."/>
        </authorList>
    </citation>
    <scope>NUCLEOTIDE SEQUENCE [LARGE SCALE GENOMIC DNA]</scope>
    <source>
        <strain evidence="3">CGMCC 1.12371</strain>
    </source>
</reference>
<accession>A0ABW2QGY4</accession>
<feature type="transmembrane region" description="Helical" evidence="1">
    <location>
        <begin position="35"/>
        <end position="53"/>
    </location>
</feature>
<dbReference type="RefSeq" id="WP_382221367.1">
    <property type="nucleotide sequence ID" value="NZ_JBHTCA010000004.1"/>
</dbReference>
<gene>
    <name evidence="2" type="ORF">ACFQPB_07500</name>
</gene>
<keyword evidence="1" id="KW-1133">Transmembrane helix</keyword>
<organism evidence="2 3">
    <name type="scientific">Hydrogenophaga atypica</name>
    <dbReference type="NCBI Taxonomy" id="249409"/>
    <lineage>
        <taxon>Bacteria</taxon>
        <taxon>Pseudomonadati</taxon>
        <taxon>Pseudomonadota</taxon>
        <taxon>Betaproteobacteria</taxon>
        <taxon>Burkholderiales</taxon>
        <taxon>Comamonadaceae</taxon>
        <taxon>Hydrogenophaga</taxon>
    </lineage>
</organism>
<evidence type="ECO:0008006" key="4">
    <source>
        <dbReference type="Google" id="ProtNLM"/>
    </source>
</evidence>
<evidence type="ECO:0000313" key="2">
    <source>
        <dbReference type="EMBL" id="MFC7408701.1"/>
    </source>
</evidence>
<proteinExistence type="predicted"/>
<keyword evidence="3" id="KW-1185">Reference proteome</keyword>
<evidence type="ECO:0000256" key="1">
    <source>
        <dbReference type="SAM" id="Phobius"/>
    </source>
</evidence>
<keyword evidence="1" id="KW-0812">Transmembrane</keyword>
<dbReference type="EMBL" id="JBHTCA010000004">
    <property type="protein sequence ID" value="MFC7408701.1"/>
    <property type="molecule type" value="Genomic_DNA"/>
</dbReference>